<evidence type="ECO:0000313" key="7">
    <source>
        <dbReference type="Proteomes" id="UP000290602"/>
    </source>
</evidence>
<dbReference type="AlphaFoldDB" id="A0A4V1LF65"/>
<reference evidence="6 7" key="1">
    <citation type="submission" date="2018-08" db="EMBL/GenBank/DDBJ databases">
        <title>Lactobacillus suantsai sp. nov., isolated from traditional fermented suan-tsai in Taiwan.</title>
        <authorList>
            <person name="Huang C.-H."/>
        </authorList>
    </citation>
    <scope>NUCLEOTIDE SEQUENCE [LARGE SCALE GENOMIC DNA]</scope>
    <source>
        <strain evidence="6 7">BCRC 12945</strain>
    </source>
</reference>
<keyword evidence="3" id="KW-1133">Transmembrane helix</keyword>
<protein>
    <submittedName>
        <fullName evidence="6">ABC transporter permease</fullName>
    </submittedName>
</protein>
<gene>
    <name evidence="6" type="ORF">DXH47_09950</name>
</gene>
<dbReference type="GO" id="GO:0043190">
    <property type="term" value="C:ATP-binding cassette (ABC) transporter complex"/>
    <property type="evidence" value="ECO:0007669"/>
    <property type="project" value="InterPro"/>
</dbReference>
<dbReference type="InterPro" id="IPR000412">
    <property type="entry name" value="ABC_2_transport"/>
</dbReference>
<feature type="domain" description="ABC-2 type transporter transmembrane" evidence="5">
    <location>
        <begin position="15"/>
        <end position="207"/>
    </location>
</feature>
<dbReference type="OrthoDB" id="63188at2"/>
<proteinExistence type="predicted"/>
<dbReference type="InterPro" id="IPR051784">
    <property type="entry name" value="Nod_factor_ABC_transporter"/>
</dbReference>
<evidence type="ECO:0000256" key="3">
    <source>
        <dbReference type="ARBA" id="ARBA00022989"/>
    </source>
</evidence>
<sequence length="254" mass="27548">MKILIAQLQFDFRRLVLRNTSFQLFTVLMPVGFYLLFTKVLITGTLGEKAQFAVGYLGNMIVYSGLLNALFGLATLLLHDRERGLVRWLQLTPNGICSYYVSVGLVTFAMNLIAVLVLSGVAVAVNHVQLTLGQGLGLTGGALIGQLPLLSLGVLLSFIDRAETLSALANLIVFPLAIISGLWWPLGVFPQWVQVIGKVTPTYQLNQLLGALMLHGKLNLSSLTGLMLWTLGLIIVVASLARYRLKRGGGVVQS</sequence>
<dbReference type="RefSeq" id="WP_129033169.1">
    <property type="nucleotide sequence ID" value="NZ_CP059603.1"/>
</dbReference>
<evidence type="ECO:0000256" key="4">
    <source>
        <dbReference type="ARBA" id="ARBA00023136"/>
    </source>
</evidence>
<evidence type="ECO:0000313" key="6">
    <source>
        <dbReference type="EMBL" id="RXI76806.1"/>
    </source>
</evidence>
<comment type="caution">
    <text evidence="6">The sequence shown here is derived from an EMBL/GenBank/DDBJ whole genome shotgun (WGS) entry which is preliminary data.</text>
</comment>
<dbReference type="Proteomes" id="UP000290602">
    <property type="component" value="Unassembled WGS sequence"/>
</dbReference>
<keyword evidence="7" id="KW-1185">Reference proteome</keyword>
<dbReference type="PANTHER" id="PTHR43229">
    <property type="entry name" value="NODULATION PROTEIN J"/>
    <property type="match status" value="1"/>
</dbReference>
<dbReference type="InterPro" id="IPR013525">
    <property type="entry name" value="ABC2_TM"/>
</dbReference>
<keyword evidence="4" id="KW-0472">Membrane</keyword>
<dbReference type="PANTHER" id="PTHR43229:SF2">
    <property type="entry name" value="NODULATION PROTEIN J"/>
    <property type="match status" value="1"/>
</dbReference>
<evidence type="ECO:0000259" key="5">
    <source>
        <dbReference type="Pfam" id="PF01061"/>
    </source>
</evidence>
<dbReference type="GO" id="GO:0140359">
    <property type="term" value="F:ABC-type transporter activity"/>
    <property type="evidence" value="ECO:0007669"/>
    <property type="project" value="InterPro"/>
</dbReference>
<keyword evidence="2" id="KW-0812">Transmembrane</keyword>
<evidence type="ECO:0000256" key="1">
    <source>
        <dbReference type="ARBA" id="ARBA00004141"/>
    </source>
</evidence>
<dbReference type="PIRSF" id="PIRSF006648">
    <property type="entry name" value="DrrB"/>
    <property type="match status" value="1"/>
</dbReference>
<dbReference type="Pfam" id="PF01061">
    <property type="entry name" value="ABC2_membrane"/>
    <property type="match status" value="1"/>
</dbReference>
<evidence type="ECO:0000256" key="2">
    <source>
        <dbReference type="ARBA" id="ARBA00022692"/>
    </source>
</evidence>
<accession>A0A4V1LF65</accession>
<dbReference type="EMBL" id="QXIL01000025">
    <property type="protein sequence ID" value="RXI76806.1"/>
    <property type="molecule type" value="Genomic_DNA"/>
</dbReference>
<comment type="subcellular location">
    <subcellularLocation>
        <location evidence="1">Membrane</location>
        <topology evidence="1">Multi-pass membrane protein</topology>
    </subcellularLocation>
</comment>
<name>A0A4V1LF65_9LACO</name>
<organism evidence="6 7">
    <name type="scientific">Levilactobacillus suantsaii</name>
    <dbReference type="NCBI Taxonomy" id="2292255"/>
    <lineage>
        <taxon>Bacteria</taxon>
        <taxon>Bacillati</taxon>
        <taxon>Bacillota</taxon>
        <taxon>Bacilli</taxon>
        <taxon>Lactobacillales</taxon>
        <taxon>Lactobacillaceae</taxon>
        <taxon>Levilactobacillus</taxon>
    </lineage>
</organism>